<dbReference type="Gene3D" id="1.25.40.390">
    <property type="match status" value="1"/>
</dbReference>
<dbReference type="GO" id="GO:0009279">
    <property type="term" value="C:cell outer membrane"/>
    <property type="evidence" value="ECO:0007669"/>
    <property type="project" value="UniProtKB-SubCell"/>
</dbReference>
<accession>A0A2N3HXP2</accession>
<proteinExistence type="inferred from homology"/>
<evidence type="ECO:0000256" key="1">
    <source>
        <dbReference type="ARBA" id="ARBA00004442"/>
    </source>
</evidence>
<sequence>MKSYIYILTITIGLLGWSCDEYLDTAPDERQEIKKLTDVSELVANSYSEASYVFLEWMTDNAVALSRNDQYEWMTQNFMWEPVTANEGQDTPPYFWSQTYTAIAHANQALDAIDAVENTDDDLKKAIKGEALVSRAYNHFLLANIFCQHYDMATASSEMGIPYILAPEIELIVKYERGTLQETYNKIEKDLLDGIALLSDDYYVGSGKYHFNKGAAYAFASRLYLFKKDYTNCIKYSNLLLGEGLLNSVFVRDMDKVYTGTSSIALADNFTEPNSTSNLLLVRKETLNVTRSYRGYRSNATIMDEVFGANKLGTDDFRDARWGYRDDKRPPKYGERFRYTTATTGYPYYIHPELRAEEVALNRCEAYVMSNAEGATDYLDKAMADYNIMGAMWYENFNPLTSQIMIDGYGEYNAENMMTFIVGERRKELFREGIRWFDIKRFKMSITHTSVTGETSILKADDLRKAIQIPSGAIAKGIQANPR</sequence>
<dbReference type="Proteomes" id="UP000233535">
    <property type="component" value="Unassembled WGS sequence"/>
</dbReference>
<dbReference type="Pfam" id="PF14322">
    <property type="entry name" value="SusD-like_3"/>
    <property type="match status" value="1"/>
</dbReference>
<evidence type="ECO:0000256" key="2">
    <source>
        <dbReference type="ARBA" id="ARBA00006275"/>
    </source>
</evidence>
<evidence type="ECO:0000256" key="5">
    <source>
        <dbReference type="ARBA" id="ARBA00023237"/>
    </source>
</evidence>
<dbReference type="InterPro" id="IPR012944">
    <property type="entry name" value="SusD_RagB_dom"/>
</dbReference>
<dbReference type="Pfam" id="PF07980">
    <property type="entry name" value="SusD_RagB"/>
    <property type="match status" value="1"/>
</dbReference>
<keyword evidence="9" id="KW-1185">Reference proteome</keyword>
<keyword evidence="4" id="KW-0472">Membrane</keyword>
<dbReference type="InterPro" id="IPR011990">
    <property type="entry name" value="TPR-like_helical_dom_sf"/>
</dbReference>
<comment type="subcellular location">
    <subcellularLocation>
        <location evidence="1">Cell outer membrane</location>
    </subcellularLocation>
</comment>
<dbReference type="OrthoDB" id="1147023at2"/>
<evidence type="ECO:0000259" key="7">
    <source>
        <dbReference type="Pfam" id="PF14322"/>
    </source>
</evidence>
<comment type="similarity">
    <text evidence="2">Belongs to the SusD family.</text>
</comment>
<evidence type="ECO:0008006" key="10">
    <source>
        <dbReference type="Google" id="ProtNLM"/>
    </source>
</evidence>
<evidence type="ECO:0000256" key="4">
    <source>
        <dbReference type="ARBA" id="ARBA00023136"/>
    </source>
</evidence>
<protein>
    <recommendedName>
        <fullName evidence="10">RagB/SusD family nutrient uptake outer membrane protein</fullName>
    </recommendedName>
</protein>
<evidence type="ECO:0000313" key="9">
    <source>
        <dbReference type="Proteomes" id="UP000233535"/>
    </source>
</evidence>
<dbReference type="AlphaFoldDB" id="A0A2N3HXP2"/>
<keyword evidence="3" id="KW-0732">Signal</keyword>
<evidence type="ECO:0000313" key="8">
    <source>
        <dbReference type="EMBL" id="PKQ62811.1"/>
    </source>
</evidence>
<feature type="domain" description="RagB/SusD" evidence="6">
    <location>
        <begin position="397"/>
        <end position="446"/>
    </location>
</feature>
<dbReference type="SUPFAM" id="SSF48452">
    <property type="entry name" value="TPR-like"/>
    <property type="match status" value="1"/>
</dbReference>
<evidence type="ECO:0000256" key="3">
    <source>
        <dbReference type="ARBA" id="ARBA00022729"/>
    </source>
</evidence>
<comment type="caution">
    <text evidence="8">The sequence shown here is derived from an EMBL/GenBank/DDBJ whole genome shotgun (WGS) entry which is preliminary data.</text>
</comment>
<name>A0A2N3HXP2_9BACT</name>
<dbReference type="RefSeq" id="WP_101261583.1">
    <property type="nucleotide sequence ID" value="NZ_MVDD01000007.1"/>
</dbReference>
<dbReference type="InterPro" id="IPR033985">
    <property type="entry name" value="SusD-like_N"/>
</dbReference>
<feature type="domain" description="SusD-like N-terminal" evidence="7">
    <location>
        <begin position="21"/>
        <end position="225"/>
    </location>
</feature>
<evidence type="ECO:0000259" key="6">
    <source>
        <dbReference type="Pfam" id="PF07980"/>
    </source>
</evidence>
<dbReference type="EMBL" id="MVDD01000007">
    <property type="protein sequence ID" value="PKQ62811.1"/>
    <property type="molecule type" value="Genomic_DNA"/>
</dbReference>
<keyword evidence="5" id="KW-0998">Cell outer membrane</keyword>
<gene>
    <name evidence="8" type="ORF">BZG02_11480</name>
</gene>
<organism evidence="8 9">
    <name type="scientific">Labilibaculum filiforme</name>
    <dbReference type="NCBI Taxonomy" id="1940526"/>
    <lineage>
        <taxon>Bacteria</taxon>
        <taxon>Pseudomonadati</taxon>
        <taxon>Bacteroidota</taxon>
        <taxon>Bacteroidia</taxon>
        <taxon>Marinilabiliales</taxon>
        <taxon>Marinifilaceae</taxon>
        <taxon>Labilibaculum</taxon>
    </lineage>
</organism>
<reference evidence="8 9" key="1">
    <citation type="journal article" date="2017" name="Front. Microbiol.">
        <title>Labilibaculum manganireducens gen. nov., sp. nov. and Labilibaculum filiforme sp. nov., Novel Bacteroidetes Isolated from Subsurface Sediments of the Baltic Sea.</title>
        <authorList>
            <person name="Vandieken V."/>
            <person name="Marshall I.P."/>
            <person name="Niemann H."/>
            <person name="Engelen B."/>
            <person name="Cypionka H."/>
        </authorList>
    </citation>
    <scope>NUCLEOTIDE SEQUENCE [LARGE SCALE GENOMIC DNA]</scope>
    <source>
        <strain evidence="8 9">59.16B</strain>
    </source>
</reference>